<keyword evidence="3" id="KW-1185">Reference proteome</keyword>
<dbReference type="AlphaFoldDB" id="A0A401IEX1"/>
<protein>
    <recommendedName>
        <fullName evidence="1">DUF6883 domain-containing protein</fullName>
    </recommendedName>
</protein>
<dbReference type="RefSeq" id="WP_124975792.1">
    <property type="nucleotide sequence ID" value="NZ_BDQK01000004.1"/>
</dbReference>
<sequence>MKLPYRDRIQREQIIEKLTTYALNFEHRDGKHKARLFNVKLGITLNNQEKLITAIFEAVNTQSVTYTTTSQYGEKYVIDFIMETEVGTSKIRTAWIIFFEDNYPRLTSIYPIK</sequence>
<evidence type="ECO:0000313" key="2">
    <source>
        <dbReference type="EMBL" id="GBF79730.1"/>
    </source>
</evidence>
<dbReference type="OrthoDB" id="5801353at2"/>
<evidence type="ECO:0000259" key="1">
    <source>
        <dbReference type="Pfam" id="PF21814"/>
    </source>
</evidence>
<organism evidence="2 3">
    <name type="scientific">Aphanothece sacrum FPU1</name>
    <dbReference type="NCBI Taxonomy" id="1920663"/>
    <lineage>
        <taxon>Bacteria</taxon>
        <taxon>Bacillati</taxon>
        <taxon>Cyanobacteriota</taxon>
        <taxon>Cyanophyceae</taxon>
        <taxon>Oscillatoriophycideae</taxon>
        <taxon>Chroococcales</taxon>
        <taxon>Aphanothecaceae</taxon>
        <taxon>Aphanothece</taxon>
    </lineage>
</organism>
<feature type="domain" description="DUF6883" evidence="1">
    <location>
        <begin position="16"/>
        <end position="113"/>
    </location>
</feature>
<comment type="caution">
    <text evidence="2">The sequence shown here is derived from an EMBL/GenBank/DDBJ whole genome shotgun (WGS) entry which is preliminary data.</text>
</comment>
<proteinExistence type="predicted"/>
<dbReference type="Pfam" id="PF21814">
    <property type="entry name" value="DUF6883"/>
    <property type="match status" value="1"/>
</dbReference>
<reference evidence="3" key="1">
    <citation type="submission" date="2017-05" db="EMBL/GenBank/DDBJ databases">
        <title>Physiological properties and genetic analysis related to exopolysaccharide production of fresh-water unicellular cyanobacterium Aphanothece sacrum, Suizenji Nori, that has been cultured as a food source in Japan.</title>
        <authorList>
            <person name="Kanesaki Y."/>
            <person name="Yoshikawa S."/>
            <person name="Ohki K."/>
        </authorList>
    </citation>
    <scope>NUCLEOTIDE SEQUENCE [LARGE SCALE GENOMIC DNA]</scope>
    <source>
        <strain evidence="3">FPU1</strain>
    </source>
</reference>
<name>A0A401IEX1_APHSA</name>
<dbReference type="Proteomes" id="UP000287247">
    <property type="component" value="Unassembled WGS sequence"/>
</dbReference>
<dbReference type="InterPro" id="IPR049250">
    <property type="entry name" value="DUF6883"/>
</dbReference>
<dbReference type="EMBL" id="BDQK01000004">
    <property type="protein sequence ID" value="GBF79730.1"/>
    <property type="molecule type" value="Genomic_DNA"/>
</dbReference>
<accession>A0A401IEX1</accession>
<evidence type="ECO:0000313" key="3">
    <source>
        <dbReference type="Proteomes" id="UP000287247"/>
    </source>
</evidence>
<gene>
    <name evidence="2" type="ORF">AsFPU1_1129</name>
</gene>